<reference evidence="16" key="1">
    <citation type="submission" date="2020-04" db="EMBL/GenBank/DDBJ databases">
        <authorList>
            <person name="Alioto T."/>
            <person name="Alioto T."/>
            <person name="Gomez Garrido J."/>
        </authorList>
    </citation>
    <scope>NUCLEOTIDE SEQUENCE</scope>
    <source>
        <strain evidence="16">A484AB</strain>
    </source>
</reference>
<dbReference type="InterPro" id="IPR036400">
    <property type="entry name" value="Cyt_B5-like_heme/steroid_sf"/>
</dbReference>
<dbReference type="FunFam" id="3.10.120.10:FF:000002">
    <property type="entry name" value="Cytochrome b5 type B"/>
    <property type="match status" value="1"/>
</dbReference>
<evidence type="ECO:0000259" key="15">
    <source>
        <dbReference type="PROSITE" id="PS50255"/>
    </source>
</evidence>
<keyword evidence="8" id="KW-0249">Electron transport</keyword>
<keyword evidence="4" id="KW-0812">Transmembrane</keyword>
<organism evidence="16 17">
    <name type="scientific">Paramuricea clavata</name>
    <name type="common">Red gorgonian</name>
    <name type="synonym">Violescent sea-whip</name>
    <dbReference type="NCBI Taxonomy" id="317549"/>
    <lineage>
        <taxon>Eukaryota</taxon>
        <taxon>Metazoa</taxon>
        <taxon>Cnidaria</taxon>
        <taxon>Anthozoa</taxon>
        <taxon>Octocorallia</taxon>
        <taxon>Malacalcyonacea</taxon>
        <taxon>Plexauridae</taxon>
        <taxon>Paramuricea</taxon>
    </lineage>
</organism>
<name>A0A6S7J137_PARCT</name>
<proteinExistence type="inferred from homology"/>
<dbReference type="PROSITE" id="PS50255">
    <property type="entry name" value="CYTOCHROME_B5_2"/>
    <property type="match status" value="1"/>
</dbReference>
<gene>
    <name evidence="16" type="ORF">PACLA_8A069212</name>
</gene>
<evidence type="ECO:0000313" key="17">
    <source>
        <dbReference type="Proteomes" id="UP001152795"/>
    </source>
</evidence>
<evidence type="ECO:0000256" key="9">
    <source>
        <dbReference type="ARBA" id="ARBA00023004"/>
    </source>
</evidence>
<dbReference type="GO" id="GO:0005789">
    <property type="term" value="C:endoplasmic reticulum membrane"/>
    <property type="evidence" value="ECO:0007669"/>
    <property type="project" value="UniProtKB-SubCell"/>
</dbReference>
<evidence type="ECO:0000256" key="8">
    <source>
        <dbReference type="ARBA" id="ARBA00022982"/>
    </source>
</evidence>
<evidence type="ECO:0000256" key="12">
    <source>
        <dbReference type="ARBA" id="ARBA00038168"/>
    </source>
</evidence>
<dbReference type="SMART" id="SM01117">
    <property type="entry name" value="Cyt-b5"/>
    <property type="match status" value="1"/>
</dbReference>
<dbReference type="InterPro" id="IPR018506">
    <property type="entry name" value="Cyt_B5_heme-BS"/>
</dbReference>
<evidence type="ECO:0000256" key="7">
    <source>
        <dbReference type="ARBA" id="ARBA00022848"/>
    </source>
</evidence>
<dbReference type="AlphaFoldDB" id="A0A6S7J137"/>
<evidence type="ECO:0000256" key="14">
    <source>
        <dbReference type="RuleBase" id="RU362121"/>
    </source>
</evidence>
<dbReference type="InterPro" id="IPR001199">
    <property type="entry name" value="Cyt_B5-like_heme/steroid-bd"/>
</dbReference>
<dbReference type="PANTHER" id="PTHR19359">
    <property type="entry name" value="CYTOCHROME B5"/>
    <property type="match status" value="1"/>
</dbReference>
<comment type="caution">
    <text evidence="16">The sequence shown here is derived from an EMBL/GenBank/DDBJ whole genome shotgun (WGS) entry which is preliminary data.</text>
</comment>
<feature type="domain" description="Cytochrome b5 heme-binding" evidence="15">
    <location>
        <begin position="5"/>
        <end position="81"/>
    </location>
</feature>
<keyword evidence="17" id="KW-1185">Reference proteome</keyword>
<protein>
    <recommendedName>
        <fullName evidence="13">Cytochrome b5</fullName>
    </recommendedName>
</protein>
<dbReference type="GO" id="GO:0046872">
    <property type="term" value="F:metal ion binding"/>
    <property type="evidence" value="ECO:0007669"/>
    <property type="project" value="UniProtKB-UniRule"/>
</dbReference>
<sequence>MSSTKRLFTLKEISKHNSPGNIWIVVHGKVYNISKFITEHPGGEIPLFDKAGEDATEAFDNIGHSEEAKHLMKEYYIGDIYDDADM</sequence>
<evidence type="ECO:0000256" key="1">
    <source>
        <dbReference type="ARBA" id="ARBA00004131"/>
    </source>
</evidence>
<dbReference type="Proteomes" id="UP001152795">
    <property type="component" value="Unassembled WGS sequence"/>
</dbReference>
<keyword evidence="2" id="KW-0813">Transport</keyword>
<dbReference type="EMBL" id="CACRXK020013671">
    <property type="protein sequence ID" value="CAB4025555.1"/>
    <property type="molecule type" value="Genomic_DNA"/>
</dbReference>
<dbReference type="OrthoDB" id="260519at2759"/>
<evidence type="ECO:0000256" key="11">
    <source>
        <dbReference type="ARBA" id="ARBA00037877"/>
    </source>
</evidence>
<dbReference type="PROSITE" id="PS00191">
    <property type="entry name" value="CYTOCHROME_B5_1"/>
    <property type="match status" value="1"/>
</dbReference>
<comment type="subcellular location">
    <subcellularLocation>
        <location evidence="1">Endoplasmic reticulum membrane</location>
        <topology evidence="1">Single-pass membrane protein</topology>
        <orientation evidence="1">Cytoplasmic side</orientation>
    </subcellularLocation>
    <subcellularLocation>
        <location evidence="11">Microsome membrane</location>
        <topology evidence="11">Single-pass membrane protein</topology>
        <orientation evidence="11">Cytoplasmic side</orientation>
    </subcellularLocation>
</comment>
<keyword evidence="10" id="KW-0472">Membrane</keyword>
<keyword evidence="3 14" id="KW-0349">Heme</keyword>
<evidence type="ECO:0000256" key="2">
    <source>
        <dbReference type="ARBA" id="ARBA00022448"/>
    </source>
</evidence>
<evidence type="ECO:0000256" key="4">
    <source>
        <dbReference type="ARBA" id="ARBA00022692"/>
    </source>
</evidence>
<evidence type="ECO:0000256" key="13">
    <source>
        <dbReference type="ARBA" id="ARBA00039806"/>
    </source>
</evidence>
<keyword evidence="5 14" id="KW-0479">Metal-binding</keyword>
<keyword evidence="9 14" id="KW-0408">Iron</keyword>
<dbReference type="Gene3D" id="3.10.120.10">
    <property type="entry name" value="Cytochrome b5-like heme/steroid binding domain"/>
    <property type="match status" value="1"/>
</dbReference>
<keyword evidence="7" id="KW-0492">Microsome</keyword>
<evidence type="ECO:0000256" key="5">
    <source>
        <dbReference type="ARBA" id="ARBA00022723"/>
    </source>
</evidence>
<evidence type="ECO:0000313" key="16">
    <source>
        <dbReference type="EMBL" id="CAB4025555.1"/>
    </source>
</evidence>
<dbReference type="SUPFAM" id="SSF55856">
    <property type="entry name" value="Cytochrome b5-like heme/steroid binding domain"/>
    <property type="match status" value="1"/>
</dbReference>
<dbReference type="Pfam" id="PF00173">
    <property type="entry name" value="Cyt-b5"/>
    <property type="match status" value="1"/>
</dbReference>
<dbReference type="PANTHER" id="PTHR19359:SF150">
    <property type="entry name" value="CYTOCHROME B5"/>
    <property type="match status" value="1"/>
</dbReference>
<dbReference type="InterPro" id="IPR050668">
    <property type="entry name" value="Cytochrome_b5"/>
</dbReference>
<evidence type="ECO:0000256" key="10">
    <source>
        <dbReference type="ARBA" id="ARBA00023136"/>
    </source>
</evidence>
<evidence type="ECO:0000256" key="6">
    <source>
        <dbReference type="ARBA" id="ARBA00022824"/>
    </source>
</evidence>
<evidence type="ECO:0000256" key="3">
    <source>
        <dbReference type="ARBA" id="ARBA00022617"/>
    </source>
</evidence>
<dbReference type="GO" id="GO:0020037">
    <property type="term" value="F:heme binding"/>
    <property type="evidence" value="ECO:0007669"/>
    <property type="project" value="UniProtKB-UniRule"/>
</dbReference>
<comment type="similarity">
    <text evidence="12 14">Belongs to the cytochrome b5 family.</text>
</comment>
<accession>A0A6S7J137</accession>
<dbReference type="PRINTS" id="PR00363">
    <property type="entry name" value="CYTOCHROMEB5"/>
</dbReference>
<keyword evidence="6" id="KW-0256">Endoplasmic reticulum</keyword>